<dbReference type="InterPro" id="IPR036812">
    <property type="entry name" value="NAD(P)_OxRdtase_dom_sf"/>
</dbReference>
<evidence type="ECO:0000259" key="5">
    <source>
        <dbReference type="Pfam" id="PF00248"/>
    </source>
</evidence>
<evidence type="ECO:0000256" key="2">
    <source>
        <dbReference type="ARBA" id="ARBA00022857"/>
    </source>
</evidence>
<dbReference type="PANTHER" id="PTHR43150:SF6">
    <property type="entry name" value="VIC POTASSIUM ION CHANNEL, BETA SUBUNIT (EUROFUNG)"/>
    <property type="match status" value="1"/>
</dbReference>
<keyword evidence="3" id="KW-0560">Oxidoreductase</keyword>
<dbReference type="InterPro" id="IPR005399">
    <property type="entry name" value="K_chnl_volt-dep_bsu_KCNAB-rel"/>
</dbReference>
<dbReference type="PRINTS" id="PR01577">
    <property type="entry name" value="KCNABCHANNEL"/>
</dbReference>
<dbReference type="InterPro" id="IPR023210">
    <property type="entry name" value="NADP_OxRdtase_dom"/>
</dbReference>
<organism evidence="6 7">
    <name type="scientific">Staphylotrichum longicolle</name>
    <dbReference type="NCBI Taxonomy" id="669026"/>
    <lineage>
        <taxon>Eukaryota</taxon>
        <taxon>Fungi</taxon>
        <taxon>Dikarya</taxon>
        <taxon>Ascomycota</taxon>
        <taxon>Pezizomycotina</taxon>
        <taxon>Sordariomycetes</taxon>
        <taxon>Sordariomycetidae</taxon>
        <taxon>Sordariales</taxon>
        <taxon>Chaetomiaceae</taxon>
        <taxon>Staphylotrichum</taxon>
    </lineage>
</organism>
<evidence type="ECO:0000256" key="4">
    <source>
        <dbReference type="SAM" id="MobiDB-lite"/>
    </source>
</evidence>
<reference evidence="6" key="1">
    <citation type="submission" date="2023-02" db="EMBL/GenBank/DDBJ databases">
        <authorList>
            <person name="Palmer J.M."/>
        </authorList>
    </citation>
    <scope>NUCLEOTIDE SEQUENCE</scope>
    <source>
        <strain evidence="6">FW57</strain>
    </source>
</reference>
<dbReference type="Proteomes" id="UP001197093">
    <property type="component" value="Unassembled WGS sequence"/>
</dbReference>
<dbReference type="EMBL" id="JAHCVI010000002">
    <property type="protein sequence ID" value="KAG7289779.1"/>
    <property type="molecule type" value="Genomic_DNA"/>
</dbReference>
<proteinExistence type="inferred from homology"/>
<feature type="domain" description="NADP-dependent oxidoreductase" evidence="5">
    <location>
        <begin position="178"/>
        <end position="322"/>
    </location>
</feature>
<sequence length="333" mass="37639">MSKPENLPEMEYRFLGRSGLQVSAISLGGWLTYGGHVDREGTYACMKAAYDCGVNFFDCAEGYADGESEKVMGEAIRKYGWKRNDLVISTKLYWGDAFSDRKINNRGLSRKHVIEGMNMSLERLQLDYVDLIYAHRPDRHTPMEETVRPSTTSSTRARRCTGERRSGTPMRSRRRGEQPRYNMLERIQVEHEYAHLYREVGLGLTVFSPMRQGILSGKYKNGIPDGSRFAQTQVEFIAGFWKQTGKAEFQAMADLVSKLEPIAERLGVKQSVLALAWVLANPNVSSAITGASSPAQVYENIEAVRAYKKLTPEVLSEIDEILNNKPPTVTMRY</sequence>
<feature type="region of interest" description="Disordered" evidence="4">
    <location>
        <begin position="142"/>
        <end position="177"/>
    </location>
</feature>
<dbReference type="PANTHER" id="PTHR43150">
    <property type="entry name" value="HYPERKINETIC, ISOFORM M"/>
    <property type="match status" value="1"/>
</dbReference>
<protein>
    <recommendedName>
        <fullName evidence="5">NADP-dependent oxidoreductase domain-containing protein</fullName>
    </recommendedName>
</protein>
<dbReference type="Pfam" id="PF00248">
    <property type="entry name" value="Aldo_ket_red"/>
    <property type="match status" value="2"/>
</dbReference>
<gene>
    <name evidence="6" type="ORF">NEMBOFW57_006155</name>
</gene>
<comment type="similarity">
    <text evidence="1">Belongs to the shaker potassium channel beta subunit family.</text>
</comment>
<evidence type="ECO:0000313" key="7">
    <source>
        <dbReference type="Proteomes" id="UP001197093"/>
    </source>
</evidence>
<evidence type="ECO:0000256" key="1">
    <source>
        <dbReference type="ARBA" id="ARBA00006515"/>
    </source>
</evidence>
<accession>A0AAD4EYV5</accession>
<evidence type="ECO:0000313" key="6">
    <source>
        <dbReference type="EMBL" id="KAG7289779.1"/>
    </source>
</evidence>
<dbReference type="GO" id="GO:0016491">
    <property type="term" value="F:oxidoreductase activity"/>
    <property type="evidence" value="ECO:0007669"/>
    <property type="project" value="UniProtKB-KW"/>
</dbReference>
<evidence type="ECO:0000256" key="3">
    <source>
        <dbReference type="ARBA" id="ARBA00023002"/>
    </source>
</evidence>
<comment type="caution">
    <text evidence="6">The sequence shown here is derived from an EMBL/GenBank/DDBJ whole genome shotgun (WGS) entry which is preliminary data.</text>
</comment>
<dbReference type="SUPFAM" id="SSF51430">
    <property type="entry name" value="NAD(P)-linked oxidoreductase"/>
    <property type="match status" value="1"/>
</dbReference>
<name>A0AAD4EYV5_9PEZI</name>
<keyword evidence="2" id="KW-0521">NADP</keyword>
<keyword evidence="7" id="KW-1185">Reference proteome</keyword>
<dbReference type="AlphaFoldDB" id="A0AAD4EYV5"/>
<dbReference type="Gene3D" id="3.20.20.100">
    <property type="entry name" value="NADP-dependent oxidoreductase domain"/>
    <property type="match status" value="2"/>
</dbReference>
<feature type="domain" description="NADP-dependent oxidoreductase" evidence="5">
    <location>
        <begin position="25"/>
        <end position="147"/>
    </location>
</feature>